<organism evidence="1 2">
    <name type="scientific">Corynebacterium xerosis</name>
    <dbReference type="NCBI Taxonomy" id="1725"/>
    <lineage>
        <taxon>Bacteria</taxon>
        <taxon>Bacillati</taxon>
        <taxon>Actinomycetota</taxon>
        <taxon>Actinomycetes</taxon>
        <taxon>Mycobacteriales</taxon>
        <taxon>Corynebacteriaceae</taxon>
        <taxon>Corynebacterium</taxon>
    </lineage>
</organism>
<evidence type="ECO:0008006" key="3">
    <source>
        <dbReference type="Google" id="ProtNLM"/>
    </source>
</evidence>
<evidence type="ECO:0000313" key="1">
    <source>
        <dbReference type="EMBL" id="QGS35305.1"/>
    </source>
</evidence>
<dbReference type="AlphaFoldDB" id="A0A6B8U126"/>
<evidence type="ECO:0000313" key="2">
    <source>
        <dbReference type="Proteomes" id="UP000426857"/>
    </source>
</evidence>
<dbReference type="KEGG" id="cxe:FOB82_10545"/>
<sequence>MKYFTDDLSEVWPGLDSEQTRKVARWLARAEGIIDARFPDLSGRVDRNEISRAVVGGVVEEMIGRALAADDRDGIRSEQLPEWQVEYDTGVGLGQGSTLYLTTDEYALLAPRSSGVRIGSMRMARSYEVHDPTP</sequence>
<reference evidence="1 2" key="1">
    <citation type="submission" date="2019-11" db="EMBL/GenBank/DDBJ databases">
        <title>FDA dAtabase for Regulatory Grade micrObial Sequences (FDA-ARGOS): Supporting development and validation of Infectious Disease Dx tests.</title>
        <authorList>
            <person name="Kerrigan L."/>
            <person name="Long C."/>
            <person name="Tallon L."/>
            <person name="Sadzewicz L."/>
            <person name="Vavikolanu K."/>
            <person name="Mehta A."/>
            <person name="Aluvathingal J."/>
            <person name="Nadendla S."/>
            <person name="Yan Y."/>
            <person name="Sichtig H."/>
        </authorList>
    </citation>
    <scope>NUCLEOTIDE SEQUENCE [LARGE SCALE GENOMIC DNA]</scope>
    <source>
        <strain evidence="1 2">FDAARGOS_674</strain>
    </source>
</reference>
<dbReference type="Proteomes" id="UP000426857">
    <property type="component" value="Chromosome"/>
</dbReference>
<name>A0A6B8U126_9CORY</name>
<gene>
    <name evidence="1" type="ORF">FOB82_10545</name>
</gene>
<dbReference type="RefSeq" id="WP_155870225.1">
    <property type="nucleotide sequence ID" value="NZ_CP046322.1"/>
</dbReference>
<accession>A0A6B8U126</accession>
<dbReference type="EMBL" id="CP046322">
    <property type="protein sequence ID" value="QGS35305.1"/>
    <property type="molecule type" value="Genomic_DNA"/>
</dbReference>
<proteinExistence type="predicted"/>
<protein>
    <recommendedName>
        <fullName evidence="3">Phage protein Gp19/Gp15/Gp42</fullName>
    </recommendedName>
</protein>